<evidence type="ECO:0000313" key="2">
    <source>
        <dbReference type="EMBL" id="SPD18660.1"/>
    </source>
</evidence>
<organism evidence="2">
    <name type="scientific">Fagus sylvatica</name>
    <name type="common">Beechnut</name>
    <dbReference type="NCBI Taxonomy" id="28930"/>
    <lineage>
        <taxon>Eukaryota</taxon>
        <taxon>Viridiplantae</taxon>
        <taxon>Streptophyta</taxon>
        <taxon>Embryophyta</taxon>
        <taxon>Tracheophyta</taxon>
        <taxon>Spermatophyta</taxon>
        <taxon>Magnoliopsida</taxon>
        <taxon>eudicotyledons</taxon>
        <taxon>Gunneridae</taxon>
        <taxon>Pentapetalae</taxon>
        <taxon>rosids</taxon>
        <taxon>fabids</taxon>
        <taxon>Fagales</taxon>
        <taxon>Fagaceae</taxon>
        <taxon>Fagus</taxon>
    </lineage>
</organism>
<dbReference type="PANTHER" id="PTHR33116">
    <property type="entry name" value="REVERSE TRANSCRIPTASE ZINC-BINDING DOMAIN-CONTAINING PROTEIN-RELATED-RELATED"/>
    <property type="match status" value="1"/>
</dbReference>
<gene>
    <name evidence="2" type="ORF">FSB_LOCUS46542</name>
</gene>
<proteinExistence type="predicted"/>
<name>A0A2N9I3S1_FAGSY</name>
<reference evidence="2" key="1">
    <citation type="submission" date="2018-02" db="EMBL/GenBank/DDBJ databases">
        <authorList>
            <person name="Cohen D.B."/>
            <person name="Kent A.D."/>
        </authorList>
    </citation>
    <scope>NUCLEOTIDE SEQUENCE</scope>
</reference>
<accession>A0A2N9I3S1</accession>
<evidence type="ECO:0000259" key="1">
    <source>
        <dbReference type="Pfam" id="PF13966"/>
    </source>
</evidence>
<dbReference type="InterPro" id="IPR026960">
    <property type="entry name" value="RVT-Znf"/>
</dbReference>
<dbReference type="AlphaFoldDB" id="A0A2N9I3S1"/>
<feature type="domain" description="Reverse transcriptase zinc-binding" evidence="1">
    <location>
        <begin position="174"/>
        <end position="270"/>
    </location>
</feature>
<protein>
    <recommendedName>
        <fullName evidence="1">Reverse transcriptase zinc-binding domain-containing protein</fullName>
    </recommendedName>
</protein>
<dbReference type="PANTHER" id="PTHR33116:SF86">
    <property type="entry name" value="REVERSE TRANSCRIPTASE DOMAIN-CONTAINING PROTEIN"/>
    <property type="match status" value="1"/>
</dbReference>
<dbReference type="Pfam" id="PF13966">
    <property type="entry name" value="zf-RVT"/>
    <property type="match status" value="1"/>
</dbReference>
<dbReference type="EMBL" id="OIVN01004668">
    <property type="protein sequence ID" value="SPD18660.1"/>
    <property type="molecule type" value="Genomic_DNA"/>
</dbReference>
<sequence>MVGRAKIRAFNEIKDRVFRRLQGWKENFLSQAGQEVLIKVMIQAIPTYAMSCFKFPAVLCADLSAMATRFWWGQCGDERKIHWLSKQKLMRPKHEGGIGFRDLQLFNRALLARQGWRLLQNPSSLVFRVLKAKYFPCTSFLEASIPVETIQAIPLSHCKPNDVLIWTSTKNGVFSVRSAYKMLLSNTFAAEASSSSPTNHENQLWPAIWSASIQPKVRVFIWKARKGILSTRTNLFDKGLSNSFSCVWCEDEAETGDHLLWGCEFAQRVWKDCPVNFPAHLHASMSFKKVILCCVSDLISPGLEIVLTTAWAIWKARNDIIWNNHITPIFELCQQAASTALEYIESGLVLKETIPAPTGRPVHKWTPLVDSHYKLNFSCKFGVDGATVGIGVIIRDSLGLVAAVKCFQLTSGGDMLQVHARAVLADVFSLSGIDWSPH</sequence>